<evidence type="ECO:0000313" key="1">
    <source>
        <dbReference type="EMBL" id="MBY5958871.1"/>
    </source>
</evidence>
<gene>
    <name evidence="1" type="ORF">KUV50_12035</name>
</gene>
<organism evidence="1 2">
    <name type="scientific">Membranihabitans marinus</name>
    <dbReference type="NCBI Taxonomy" id="1227546"/>
    <lineage>
        <taxon>Bacteria</taxon>
        <taxon>Pseudomonadati</taxon>
        <taxon>Bacteroidota</taxon>
        <taxon>Saprospiria</taxon>
        <taxon>Saprospirales</taxon>
        <taxon>Saprospiraceae</taxon>
        <taxon>Membranihabitans</taxon>
    </lineage>
</organism>
<sequence length="236" mass="27932">MCTVTFIPFQHSDYVLTQNRDVSTRRPKAEPPDYHDYRGRSLFYPIDVKGGGTWNAVSSSHQAFILNGADYDYYPNFEAPKSRGSLCLDLLVNGKDFMENHEFADYDDFTLVYFPRDRASDMDEWRWNGEKLLHRTRPIDEPYMWISRGMYTRDDFNQKRHAFHRFLKDTGKVDFSEFSENIWSFHHRKSVADLEGFLISRAHHHLGTVSVVQVMQEEGVLTSRYEDRTDFYERPT</sequence>
<accession>A0A953LBU2</accession>
<keyword evidence="2" id="KW-1185">Reference proteome</keyword>
<dbReference type="Proteomes" id="UP000753961">
    <property type="component" value="Unassembled WGS sequence"/>
</dbReference>
<dbReference type="Pfam" id="PF05742">
    <property type="entry name" value="TANGO2"/>
    <property type="match status" value="1"/>
</dbReference>
<dbReference type="EMBL" id="JAHVHU010000010">
    <property type="protein sequence ID" value="MBY5958871.1"/>
    <property type="molecule type" value="Genomic_DNA"/>
</dbReference>
<dbReference type="InterPro" id="IPR008551">
    <property type="entry name" value="TANGO2"/>
</dbReference>
<dbReference type="RefSeq" id="WP_222580406.1">
    <property type="nucleotide sequence ID" value="NZ_JAHVHU010000010.1"/>
</dbReference>
<name>A0A953LBU2_9BACT</name>
<dbReference type="AlphaFoldDB" id="A0A953LBU2"/>
<proteinExistence type="predicted"/>
<evidence type="ECO:0000313" key="2">
    <source>
        <dbReference type="Proteomes" id="UP000753961"/>
    </source>
</evidence>
<comment type="caution">
    <text evidence="1">The sequence shown here is derived from an EMBL/GenBank/DDBJ whole genome shotgun (WGS) entry which is preliminary data.</text>
</comment>
<reference evidence="1" key="1">
    <citation type="submission" date="2021-06" db="EMBL/GenBank/DDBJ databases">
        <title>44 bacteria genomes isolated from Dapeng, Shenzhen.</title>
        <authorList>
            <person name="Zheng W."/>
            <person name="Yu S."/>
            <person name="Huang Y."/>
        </authorList>
    </citation>
    <scope>NUCLEOTIDE SEQUENCE</scope>
    <source>
        <strain evidence="1">DP5N28-2</strain>
    </source>
</reference>
<protein>
    <submittedName>
        <fullName evidence="1">NRDE family protein</fullName>
    </submittedName>
</protein>